<dbReference type="EMBL" id="VAVZ01000025">
    <property type="protein sequence ID" value="TLP96039.1"/>
    <property type="molecule type" value="Genomic_DNA"/>
</dbReference>
<keyword evidence="3" id="KW-1185">Reference proteome</keyword>
<evidence type="ECO:0000313" key="3">
    <source>
        <dbReference type="Proteomes" id="UP000310458"/>
    </source>
</evidence>
<dbReference type="AlphaFoldDB" id="A0A5R9B9S4"/>
<protein>
    <submittedName>
        <fullName evidence="2">Pilus assembly protein</fullName>
    </submittedName>
</protein>
<proteinExistence type="predicted"/>
<gene>
    <name evidence="2" type="ORF">FEF26_09625</name>
</gene>
<comment type="caution">
    <text evidence="2">The sequence shown here is derived from an EMBL/GenBank/DDBJ whole genome shotgun (WGS) entry which is preliminary data.</text>
</comment>
<feature type="domain" description="TadE-like" evidence="1">
    <location>
        <begin position="1"/>
        <end position="35"/>
    </location>
</feature>
<dbReference type="OrthoDB" id="3254574at2"/>
<accession>A0A5R9B9S4</accession>
<dbReference type="Proteomes" id="UP000310458">
    <property type="component" value="Unassembled WGS sequence"/>
</dbReference>
<name>A0A5R9B9S4_9MICC</name>
<sequence length="110" mass="11806">MVAALLALLFLAVLQIAGMIHVRNTLIDAASTGARFGALADRSAEDGVARTEELISGSVSDRYAQEITYEYMDEPEGRTLRITVDARVPVFVIGPGVGELEVTGSAYEFE</sequence>
<dbReference type="Pfam" id="PF07811">
    <property type="entry name" value="TadE"/>
    <property type="match status" value="1"/>
</dbReference>
<reference evidence="2 3" key="1">
    <citation type="submission" date="2019-05" db="EMBL/GenBank/DDBJ databases">
        <title>Nesterenkonia sp. GY074 isolated from the Southern Atlantic Ocean.</title>
        <authorList>
            <person name="Zhang G."/>
        </authorList>
    </citation>
    <scope>NUCLEOTIDE SEQUENCE [LARGE SCALE GENOMIC DNA]</scope>
    <source>
        <strain evidence="2 3">GY074</strain>
    </source>
</reference>
<organism evidence="2 3">
    <name type="scientific">Nesterenkonia salmonea</name>
    <dbReference type="NCBI Taxonomy" id="1804987"/>
    <lineage>
        <taxon>Bacteria</taxon>
        <taxon>Bacillati</taxon>
        <taxon>Actinomycetota</taxon>
        <taxon>Actinomycetes</taxon>
        <taxon>Micrococcales</taxon>
        <taxon>Micrococcaceae</taxon>
        <taxon>Nesterenkonia</taxon>
    </lineage>
</organism>
<dbReference type="InterPro" id="IPR012495">
    <property type="entry name" value="TadE-like_dom"/>
</dbReference>
<evidence type="ECO:0000313" key="2">
    <source>
        <dbReference type="EMBL" id="TLP96039.1"/>
    </source>
</evidence>
<evidence type="ECO:0000259" key="1">
    <source>
        <dbReference type="Pfam" id="PF07811"/>
    </source>
</evidence>